<dbReference type="Gene3D" id="3.80.10.10">
    <property type="entry name" value="Ribonuclease Inhibitor"/>
    <property type="match status" value="1"/>
</dbReference>
<proteinExistence type="predicted"/>
<evidence type="ECO:0000313" key="2">
    <source>
        <dbReference type="EMBL" id="RKO83912.1"/>
    </source>
</evidence>
<name>A0A4P9VXE2_9FUNG</name>
<feature type="chain" id="PRO_5020756623" description="Leucine Rich repeats (2 copies)" evidence="1">
    <location>
        <begin position="23"/>
        <end position="274"/>
    </location>
</feature>
<protein>
    <recommendedName>
        <fullName evidence="4">Leucine Rich repeats (2 copies)</fullName>
    </recommendedName>
</protein>
<accession>A0A4P9VXE2</accession>
<reference evidence="3" key="1">
    <citation type="journal article" date="2018" name="Nat. Microbiol.">
        <title>Leveraging single-cell genomics to expand the fungal tree of life.</title>
        <authorList>
            <person name="Ahrendt S.R."/>
            <person name="Quandt C.A."/>
            <person name="Ciobanu D."/>
            <person name="Clum A."/>
            <person name="Salamov A."/>
            <person name="Andreopoulos B."/>
            <person name="Cheng J.F."/>
            <person name="Woyke T."/>
            <person name="Pelin A."/>
            <person name="Henrissat B."/>
            <person name="Reynolds N.K."/>
            <person name="Benny G.L."/>
            <person name="Smith M.E."/>
            <person name="James T.Y."/>
            <person name="Grigoriev I.V."/>
        </authorList>
    </citation>
    <scope>NUCLEOTIDE SEQUENCE [LARGE SCALE GENOMIC DNA]</scope>
</reference>
<keyword evidence="3" id="KW-1185">Reference proteome</keyword>
<evidence type="ECO:0008006" key="4">
    <source>
        <dbReference type="Google" id="ProtNLM"/>
    </source>
</evidence>
<sequence>MSAFLRCCPRLVAFSCLGAVPAAPYLLRVSPDDEYSDAFYLSAQVAEGVARLKLLLFSPAFDLSPDDPRTNRSPSYRQIVATGPSLRRHVLDSGTITSNDAFTNHLRAFPIIDVIELERIELPDDSTLGLLEGHRPLQLLRLDRVDGVTEDALIRLLRLRGSALTHLYLIENDWVTDATIAALSDYALSLDISGSRCSYLEAEQDLIVSATLLQLLCLAMRGRNLRMIDTGCGRDRVPEGVMTAFDAAGVRVGTISNQYHRELAEGMTGLRNWR</sequence>
<gene>
    <name evidence="2" type="ORF">BDK51DRAFT_25933</name>
</gene>
<dbReference type="Proteomes" id="UP000269721">
    <property type="component" value="Unassembled WGS sequence"/>
</dbReference>
<organism evidence="2 3">
    <name type="scientific">Blyttiomyces helicus</name>
    <dbReference type="NCBI Taxonomy" id="388810"/>
    <lineage>
        <taxon>Eukaryota</taxon>
        <taxon>Fungi</taxon>
        <taxon>Fungi incertae sedis</taxon>
        <taxon>Chytridiomycota</taxon>
        <taxon>Chytridiomycota incertae sedis</taxon>
        <taxon>Chytridiomycetes</taxon>
        <taxon>Chytridiomycetes incertae sedis</taxon>
        <taxon>Blyttiomyces</taxon>
    </lineage>
</organism>
<dbReference type="AlphaFoldDB" id="A0A4P9VXE2"/>
<dbReference type="EMBL" id="ML000702">
    <property type="protein sequence ID" value="RKO83912.1"/>
    <property type="molecule type" value="Genomic_DNA"/>
</dbReference>
<dbReference type="InterPro" id="IPR032675">
    <property type="entry name" value="LRR_dom_sf"/>
</dbReference>
<feature type="signal peptide" evidence="1">
    <location>
        <begin position="1"/>
        <end position="22"/>
    </location>
</feature>
<keyword evidence="1" id="KW-0732">Signal</keyword>
<evidence type="ECO:0000256" key="1">
    <source>
        <dbReference type="SAM" id="SignalP"/>
    </source>
</evidence>
<evidence type="ECO:0000313" key="3">
    <source>
        <dbReference type="Proteomes" id="UP000269721"/>
    </source>
</evidence>